<dbReference type="InterPro" id="IPR009057">
    <property type="entry name" value="Homeodomain-like_sf"/>
</dbReference>
<evidence type="ECO:0000259" key="3">
    <source>
        <dbReference type="PROSITE" id="PS01124"/>
    </source>
</evidence>
<sequence>MQPSQWSRRFSADMTMSAGSVVLEDALEVTAPVFEGLQVIVSLNSRLRSRVNGRAPFEIAEPGAYLVVASGRHEGYDRLEPGTLQQFVRVGIEAGSAARHGFDLHRIARSGCRRLYGEDITVLHRPLTPALKAIAIQALICPFGGTMRDVYLAGKGLELAAVALEGLADGNDARKRRLTGADTERLWYARELAVRHHQEPLTLHELARRAGINVNKLNAGFQQLFGMSVFQYVQDHRLKQAYQMLSTGTYSVSEVAAFVGYAIPHFSVLFRKRFGFSPKQLKN</sequence>
<dbReference type="EMBL" id="JACHIB010000004">
    <property type="protein sequence ID" value="MBB6082756.1"/>
    <property type="molecule type" value="Genomic_DNA"/>
</dbReference>
<dbReference type="PROSITE" id="PS01124">
    <property type="entry name" value="HTH_ARAC_FAMILY_2"/>
    <property type="match status" value="1"/>
</dbReference>
<protein>
    <submittedName>
        <fullName evidence="4">AraC family transcriptional activator of pyochelin receptor</fullName>
    </submittedName>
</protein>
<gene>
    <name evidence="4" type="ORF">HNR28_000785</name>
</gene>
<dbReference type="InterPro" id="IPR053142">
    <property type="entry name" value="PchR_regulatory_protein"/>
</dbReference>
<proteinExistence type="predicted"/>
<evidence type="ECO:0000256" key="1">
    <source>
        <dbReference type="ARBA" id="ARBA00023015"/>
    </source>
</evidence>
<feature type="domain" description="HTH araC/xylS-type" evidence="3">
    <location>
        <begin position="187"/>
        <end position="283"/>
    </location>
</feature>
<dbReference type="PANTHER" id="PTHR47893:SF1">
    <property type="entry name" value="REGULATORY PROTEIN PCHR"/>
    <property type="match status" value="1"/>
</dbReference>
<evidence type="ECO:0000313" key="4">
    <source>
        <dbReference type="EMBL" id="MBB6082756.1"/>
    </source>
</evidence>
<organism evidence="4 5">
    <name type="scientific">Castellaniella defragrans</name>
    <name type="common">Alcaligenes defragrans</name>
    <dbReference type="NCBI Taxonomy" id="75697"/>
    <lineage>
        <taxon>Bacteria</taxon>
        <taxon>Pseudomonadati</taxon>
        <taxon>Pseudomonadota</taxon>
        <taxon>Betaproteobacteria</taxon>
        <taxon>Burkholderiales</taxon>
        <taxon>Alcaligenaceae</taxon>
        <taxon>Castellaniella</taxon>
    </lineage>
</organism>
<evidence type="ECO:0000256" key="2">
    <source>
        <dbReference type="ARBA" id="ARBA00023163"/>
    </source>
</evidence>
<name>A0A7W9TM63_CASDE</name>
<keyword evidence="2" id="KW-0804">Transcription</keyword>
<evidence type="ECO:0000313" key="5">
    <source>
        <dbReference type="Proteomes" id="UP000541136"/>
    </source>
</evidence>
<dbReference type="SUPFAM" id="SSF46689">
    <property type="entry name" value="Homeodomain-like"/>
    <property type="match status" value="2"/>
</dbReference>
<comment type="caution">
    <text evidence="4">The sequence shown here is derived from an EMBL/GenBank/DDBJ whole genome shotgun (WGS) entry which is preliminary data.</text>
</comment>
<dbReference type="SMART" id="SM00342">
    <property type="entry name" value="HTH_ARAC"/>
    <property type="match status" value="1"/>
</dbReference>
<dbReference type="AlphaFoldDB" id="A0A7W9TM63"/>
<dbReference type="GO" id="GO:0003700">
    <property type="term" value="F:DNA-binding transcription factor activity"/>
    <property type="evidence" value="ECO:0007669"/>
    <property type="project" value="InterPro"/>
</dbReference>
<dbReference type="Gene3D" id="1.10.10.60">
    <property type="entry name" value="Homeodomain-like"/>
    <property type="match status" value="1"/>
</dbReference>
<keyword evidence="4" id="KW-0675">Receptor</keyword>
<dbReference type="GO" id="GO:0043565">
    <property type="term" value="F:sequence-specific DNA binding"/>
    <property type="evidence" value="ECO:0007669"/>
    <property type="project" value="InterPro"/>
</dbReference>
<keyword evidence="1" id="KW-0805">Transcription regulation</keyword>
<dbReference type="PANTHER" id="PTHR47893">
    <property type="entry name" value="REGULATORY PROTEIN PCHR"/>
    <property type="match status" value="1"/>
</dbReference>
<dbReference type="Proteomes" id="UP000541136">
    <property type="component" value="Unassembled WGS sequence"/>
</dbReference>
<reference evidence="4 5" key="1">
    <citation type="submission" date="2020-08" db="EMBL/GenBank/DDBJ databases">
        <title>Genomic Encyclopedia of Type Strains, Phase IV (KMG-IV): sequencing the most valuable type-strain genomes for metagenomic binning, comparative biology and taxonomic classification.</title>
        <authorList>
            <person name="Goeker M."/>
        </authorList>
    </citation>
    <scope>NUCLEOTIDE SEQUENCE [LARGE SCALE GENOMIC DNA]</scope>
    <source>
        <strain evidence="4 5">DSM 12141</strain>
    </source>
</reference>
<accession>A0A7W9TM63</accession>
<dbReference type="RefSeq" id="WP_151024831.1">
    <property type="nucleotide sequence ID" value="NZ_JACHIB010000004.1"/>
</dbReference>
<dbReference type="InterPro" id="IPR018060">
    <property type="entry name" value="HTH_AraC"/>
</dbReference>
<dbReference type="Pfam" id="PF12833">
    <property type="entry name" value="HTH_18"/>
    <property type="match status" value="1"/>
</dbReference>